<dbReference type="PANTHER" id="PTHR22991">
    <property type="entry name" value="PROTEIN CBG13490"/>
    <property type="match status" value="1"/>
</dbReference>
<dbReference type="SUPFAM" id="SSF56436">
    <property type="entry name" value="C-type lectin-like"/>
    <property type="match status" value="1"/>
</dbReference>
<dbReference type="Gene3D" id="3.10.100.10">
    <property type="entry name" value="Mannose-Binding Protein A, subunit A"/>
    <property type="match status" value="1"/>
</dbReference>
<reference evidence="4" key="1">
    <citation type="submission" date="2023-10" db="EMBL/GenBank/DDBJ databases">
        <title>Genome assembly of Pristionchus species.</title>
        <authorList>
            <person name="Yoshida K."/>
            <person name="Sommer R.J."/>
        </authorList>
    </citation>
    <scope>NUCLEOTIDE SEQUENCE</scope>
    <source>
        <strain evidence="4">RS5133</strain>
    </source>
</reference>
<evidence type="ECO:0000256" key="2">
    <source>
        <dbReference type="PROSITE-ProRule" id="PRU00059"/>
    </source>
</evidence>
<dbReference type="PANTHER" id="PTHR22991:SF40">
    <property type="entry name" value="PROTEIN CBG13490"/>
    <property type="match status" value="1"/>
</dbReference>
<evidence type="ECO:0000256" key="1">
    <source>
        <dbReference type="ARBA" id="ARBA00023157"/>
    </source>
</evidence>
<comment type="caution">
    <text evidence="2">Lacks conserved residue(s) required for the propagation of feature annotation.</text>
</comment>
<evidence type="ECO:0000313" key="4">
    <source>
        <dbReference type="EMBL" id="GMT26361.1"/>
    </source>
</evidence>
<dbReference type="CDD" id="cd00037">
    <property type="entry name" value="CLECT"/>
    <property type="match status" value="1"/>
</dbReference>
<dbReference type="InterPro" id="IPR000859">
    <property type="entry name" value="CUB_dom"/>
</dbReference>
<proteinExistence type="predicted"/>
<sequence>QENKFFWRSAVSNNVLDDLHIGAYQPQENVDIWQWVDDNRNISDGVYDNFVGGFPIPGIGSCTAMLIESPAANWINEDCDSQKLPFVCRRAVLKTPDECPKNAPAEGQDIFAPGFPNPTTPCEFTLFVDPKSLVQLEIVNLEANPNLDFLEVYEGATGLNLLANLSGTNPNPSTYATKSSNVMRVNWKPN</sequence>
<keyword evidence="1" id="KW-1015">Disulfide bond</keyword>
<dbReference type="AlphaFoldDB" id="A0AAV5W6E9"/>
<dbReference type="Proteomes" id="UP001432322">
    <property type="component" value="Unassembled WGS sequence"/>
</dbReference>
<dbReference type="PROSITE" id="PS00615">
    <property type="entry name" value="C_TYPE_LECTIN_1"/>
    <property type="match status" value="1"/>
</dbReference>
<accession>A0AAV5W6E9</accession>
<feature type="non-terminal residue" evidence="4">
    <location>
        <position position="190"/>
    </location>
</feature>
<organism evidence="4 5">
    <name type="scientific">Pristionchus fissidentatus</name>
    <dbReference type="NCBI Taxonomy" id="1538716"/>
    <lineage>
        <taxon>Eukaryota</taxon>
        <taxon>Metazoa</taxon>
        <taxon>Ecdysozoa</taxon>
        <taxon>Nematoda</taxon>
        <taxon>Chromadorea</taxon>
        <taxon>Rhabditida</taxon>
        <taxon>Rhabditina</taxon>
        <taxon>Diplogasteromorpha</taxon>
        <taxon>Diplogasteroidea</taxon>
        <taxon>Neodiplogasteridae</taxon>
        <taxon>Pristionchus</taxon>
    </lineage>
</organism>
<feature type="non-terminal residue" evidence="4">
    <location>
        <position position="1"/>
    </location>
</feature>
<dbReference type="EMBL" id="BTSY01000005">
    <property type="protein sequence ID" value="GMT26361.1"/>
    <property type="molecule type" value="Genomic_DNA"/>
</dbReference>
<dbReference type="InterPro" id="IPR035914">
    <property type="entry name" value="Sperma_CUB_dom_sf"/>
</dbReference>
<dbReference type="SUPFAM" id="SSF49854">
    <property type="entry name" value="Spermadhesin, CUB domain"/>
    <property type="match status" value="1"/>
</dbReference>
<dbReference type="InterPro" id="IPR018378">
    <property type="entry name" value="C-type_lectin_CS"/>
</dbReference>
<keyword evidence="5" id="KW-1185">Reference proteome</keyword>
<name>A0AAV5W6E9_9BILA</name>
<comment type="caution">
    <text evidence="4">The sequence shown here is derived from an EMBL/GenBank/DDBJ whole genome shotgun (WGS) entry which is preliminary data.</text>
</comment>
<evidence type="ECO:0000313" key="5">
    <source>
        <dbReference type="Proteomes" id="UP001432322"/>
    </source>
</evidence>
<dbReference type="PROSITE" id="PS01180">
    <property type="entry name" value="CUB"/>
    <property type="match status" value="1"/>
</dbReference>
<dbReference type="Gene3D" id="2.60.120.290">
    <property type="entry name" value="Spermadhesin, CUB domain"/>
    <property type="match status" value="1"/>
</dbReference>
<gene>
    <name evidence="4" type="ORF">PFISCL1PPCAC_17658</name>
</gene>
<protein>
    <recommendedName>
        <fullName evidence="3">CUB domain-containing protein</fullName>
    </recommendedName>
</protein>
<dbReference type="InterPro" id="IPR016187">
    <property type="entry name" value="CTDL_fold"/>
</dbReference>
<feature type="domain" description="CUB" evidence="3">
    <location>
        <begin position="99"/>
        <end position="190"/>
    </location>
</feature>
<evidence type="ECO:0000259" key="3">
    <source>
        <dbReference type="PROSITE" id="PS01180"/>
    </source>
</evidence>
<dbReference type="InterPro" id="IPR016186">
    <property type="entry name" value="C-type_lectin-like/link_sf"/>
</dbReference>
<dbReference type="InterPro" id="IPR050976">
    <property type="entry name" value="Snaclec"/>
</dbReference>